<feature type="compositionally biased region" description="Low complexity" evidence="1">
    <location>
        <begin position="115"/>
        <end position="127"/>
    </location>
</feature>
<dbReference type="EMBL" id="CP045895">
    <property type="protein sequence ID" value="QQP49597.1"/>
    <property type="molecule type" value="Genomic_DNA"/>
</dbReference>
<evidence type="ECO:0000313" key="3">
    <source>
        <dbReference type="Proteomes" id="UP000595437"/>
    </source>
</evidence>
<feature type="region of interest" description="Disordered" evidence="1">
    <location>
        <begin position="71"/>
        <end position="138"/>
    </location>
</feature>
<dbReference type="AlphaFoldDB" id="A0A7T8HGQ9"/>
<keyword evidence="3" id="KW-1185">Reference proteome</keyword>
<feature type="compositionally biased region" description="Low complexity" evidence="1">
    <location>
        <begin position="1"/>
        <end position="21"/>
    </location>
</feature>
<organism evidence="2 3">
    <name type="scientific">Caligus rogercresseyi</name>
    <name type="common">Sea louse</name>
    <dbReference type="NCBI Taxonomy" id="217165"/>
    <lineage>
        <taxon>Eukaryota</taxon>
        <taxon>Metazoa</taxon>
        <taxon>Ecdysozoa</taxon>
        <taxon>Arthropoda</taxon>
        <taxon>Crustacea</taxon>
        <taxon>Multicrustacea</taxon>
        <taxon>Hexanauplia</taxon>
        <taxon>Copepoda</taxon>
        <taxon>Siphonostomatoida</taxon>
        <taxon>Caligidae</taxon>
        <taxon>Caligus</taxon>
    </lineage>
</organism>
<proteinExistence type="predicted"/>
<dbReference type="Proteomes" id="UP000595437">
    <property type="component" value="Chromosome 6"/>
</dbReference>
<evidence type="ECO:0000313" key="2">
    <source>
        <dbReference type="EMBL" id="QQP49597.1"/>
    </source>
</evidence>
<feature type="region of interest" description="Disordered" evidence="1">
    <location>
        <begin position="1"/>
        <end position="56"/>
    </location>
</feature>
<feature type="non-terminal residue" evidence="2">
    <location>
        <position position="1"/>
    </location>
</feature>
<gene>
    <name evidence="2" type="ORF">FKW44_010323</name>
</gene>
<accession>A0A7T8HGQ9</accession>
<name>A0A7T8HGQ9_CALRO</name>
<evidence type="ECO:0000256" key="1">
    <source>
        <dbReference type="SAM" id="MobiDB-lite"/>
    </source>
</evidence>
<sequence>MEDSSHSTPSPMSSAASSQDSLNRGPYFAAAASASHSTLPLPHTAGGGKKGVKSTLGRFFGKKEKQIKSLKMVTPGLVGNSSQQLHRKRGIQYPPLGERGGKQSGGAADLSVSEGSIPLLGLPSSLSTKGDFDRRKKK</sequence>
<protein>
    <submittedName>
        <fullName evidence="2">Liprinalpha1like</fullName>
    </submittedName>
</protein>
<dbReference type="OrthoDB" id="2132119at2759"/>
<reference evidence="3" key="1">
    <citation type="submission" date="2021-01" db="EMBL/GenBank/DDBJ databases">
        <title>Caligus Genome Assembly.</title>
        <authorList>
            <person name="Gallardo-Escarate C."/>
        </authorList>
    </citation>
    <scope>NUCLEOTIDE SEQUENCE [LARGE SCALE GENOMIC DNA]</scope>
</reference>